<dbReference type="Proteomes" id="UP000827092">
    <property type="component" value="Unassembled WGS sequence"/>
</dbReference>
<sequence length="154" mass="16669">SLRTDFSDPLGPTDPCSTAVHMEPFSSFSPQGSPLEYLLLPPRSAPVCGSRRAHARHPSTHATATLLLTAAEFRLPWPSSDCLEQPTPFMGSHERLASDALTGRLVHPTAPVLLTKSGPLGTLILSRPPSVMQGGLLTHLKFENRLRSFRPQGL</sequence>
<feature type="non-terminal residue" evidence="1">
    <location>
        <position position="1"/>
    </location>
</feature>
<evidence type="ECO:0000313" key="2">
    <source>
        <dbReference type="Proteomes" id="UP000827092"/>
    </source>
</evidence>
<keyword evidence="2" id="KW-1185">Reference proteome</keyword>
<protein>
    <submittedName>
        <fullName evidence="1">Uncharacterized protein</fullName>
    </submittedName>
</protein>
<comment type="caution">
    <text evidence="1">The sequence shown here is derived from an EMBL/GenBank/DDBJ whole genome shotgun (WGS) entry which is preliminary data.</text>
</comment>
<proteinExistence type="predicted"/>
<dbReference type="EMBL" id="JAFNEN010005109">
    <property type="protein sequence ID" value="KAG8170629.1"/>
    <property type="molecule type" value="Genomic_DNA"/>
</dbReference>
<dbReference type="AlphaFoldDB" id="A0AAV6TFP0"/>
<reference evidence="1 2" key="1">
    <citation type="journal article" date="2022" name="Nat. Ecol. Evol.">
        <title>A masculinizing supergene underlies an exaggerated male reproductive morph in a spider.</title>
        <authorList>
            <person name="Hendrickx F."/>
            <person name="De Corte Z."/>
            <person name="Sonet G."/>
            <person name="Van Belleghem S.M."/>
            <person name="Kostlbacher S."/>
            <person name="Vangestel C."/>
        </authorList>
    </citation>
    <scope>NUCLEOTIDE SEQUENCE [LARGE SCALE GENOMIC DNA]</scope>
    <source>
        <strain evidence="1">W744_W776</strain>
    </source>
</reference>
<evidence type="ECO:0000313" key="1">
    <source>
        <dbReference type="EMBL" id="KAG8170629.1"/>
    </source>
</evidence>
<gene>
    <name evidence="1" type="ORF">JTE90_008919</name>
</gene>
<name>A0AAV6TFP0_9ARAC</name>
<accession>A0AAV6TFP0</accession>
<organism evidence="1 2">
    <name type="scientific">Oedothorax gibbosus</name>
    <dbReference type="NCBI Taxonomy" id="931172"/>
    <lineage>
        <taxon>Eukaryota</taxon>
        <taxon>Metazoa</taxon>
        <taxon>Ecdysozoa</taxon>
        <taxon>Arthropoda</taxon>
        <taxon>Chelicerata</taxon>
        <taxon>Arachnida</taxon>
        <taxon>Araneae</taxon>
        <taxon>Araneomorphae</taxon>
        <taxon>Entelegynae</taxon>
        <taxon>Araneoidea</taxon>
        <taxon>Linyphiidae</taxon>
        <taxon>Erigoninae</taxon>
        <taxon>Oedothorax</taxon>
    </lineage>
</organism>